<gene>
    <name evidence="9" type="ORF">MUK42_32166</name>
</gene>
<evidence type="ECO:0000256" key="2">
    <source>
        <dbReference type="ARBA" id="ARBA00022692"/>
    </source>
</evidence>
<evidence type="ECO:0000313" key="10">
    <source>
        <dbReference type="Proteomes" id="UP001055439"/>
    </source>
</evidence>
<keyword evidence="4 6" id="KW-1133">Transmembrane helix</keyword>
<dbReference type="Proteomes" id="UP001055439">
    <property type="component" value="Chromosome 4"/>
</dbReference>
<proteinExistence type="predicted"/>
<organism evidence="9 10">
    <name type="scientific">Musa troglodytarum</name>
    <name type="common">fe'i banana</name>
    <dbReference type="NCBI Taxonomy" id="320322"/>
    <lineage>
        <taxon>Eukaryota</taxon>
        <taxon>Viridiplantae</taxon>
        <taxon>Streptophyta</taxon>
        <taxon>Embryophyta</taxon>
        <taxon>Tracheophyta</taxon>
        <taxon>Spermatophyta</taxon>
        <taxon>Magnoliopsida</taxon>
        <taxon>Liliopsida</taxon>
        <taxon>Zingiberales</taxon>
        <taxon>Musaceae</taxon>
        <taxon>Musa</taxon>
    </lineage>
</organism>
<dbReference type="OrthoDB" id="759087at2759"/>
<dbReference type="PROSITE" id="PS50845">
    <property type="entry name" value="RETICULON"/>
    <property type="match status" value="1"/>
</dbReference>
<dbReference type="InterPro" id="IPR045064">
    <property type="entry name" value="Reticulon-like"/>
</dbReference>
<evidence type="ECO:0000256" key="4">
    <source>
        <dbReference type="ARBA" id="ARBA00022989"/>
    </source>
</evidence>
<dbReference type="PANTHER" id="PTHR10994">
    <property type="entry name" value="RETICULON"/>
    <property type="match status" value="1"/>
</dbReference>
<dbReference type="EMBL" id="CP097506">
    <property type="protein sequence ID" value="URD97173.1"/>
    <property type="molecule type" value="Genomic_DNA"/>
</dbReference>
<feature type="region of interest" description="Disordered" evidence="7">
    <location>
        <begin position="323"/>
        <end position="353"/>
    </location>
</feature>
<evidence type="ECO:0000256" key="5">
    <source>
        <dbReference type="ARBA" id="ARBA00023136"/>
    </source>
</evidence>
<dbReference type="InterPro" id="IPR003388">
    <property type="entry name" value="Reticulon"/>
</dbReference>
<evidence type="ECO:0000256" key="7">
    <source>
        <dbReference type="SAM" id="MobiDB-lite"/>
    </source>
</evidence>
<protein>
    <recommendedName>
        <fullName evidence="6">Reticulon-like protein</fullName>
    </recommendedName>
</protein>
<dbReference type="PANTHER" id="PTHR10994:SF190">
    <property type="entry name" value="RETICULON-LIKE PROTEIN"/>
    <property type="match status" value="1"/>
</dbReference>
<dbReference type="Pfam" id="PF02453">
    <property type="entry name" value="Reticulon"/>
    <property type="match status" value="1"/>
</dbReference>
<feature type="transmembrane region" description="Helical" evidence="6">
    <location>
        <begin position="100"/>
        <end position="121"/>
    </location>
</feature>
<evidence type="ECO:0000256" key="6">
    <source>
        <dbReference type="RuleBase" id="RU363132"/>
    </source>
</evidence>
<accession>A0A9E7FNN3</accession>
<name>A0A9E7FNN3_9LILI</name>
<feature type="transmembrane region" description="Helical" evidence="6">
    <location>
        <begin position="172"/>
        <end position="205"/>
    </location>
</feature>
<evidence type="ECO:0000256" key="3">
    <source>
        <dbReference type="ARBA" id="ARBA00022824"/>
    </source>
</evidence>
<dbReference type="GO" id="GO:0005789">
    <property type="term" value="C:endoplasmic reticulum membrane"/>
    <property type="evidence" value="ECO:0007669"/>
    <property type="project" value="UniProtKB-SubCell"/>
</dbReference>
<dbReference type="GO" id="GO:0009617">
    <property type="term" value="P:response to bacterium"/>
    <property type="evidence" value="ECO:0007669"/>
    <property type="project" value="InterPro"/>
</dbReference>
<keyword evidence="3 6" id="KW-0256">Endoplasmic reticulum</keyword>
<evidence type="ECO:0000313" key="9">
    <source>
        <dbReference type="EMBL" id="URD97173.1"/>
    </source>
</evidence>
<dbReference type="AlphaFoldDB" id="A0A9E7FNN3"/>
<keyword evidence="10" id="KW-1185">Reference proteome</keyword>
<feature type="region of interest" description="Disordered" evidence="7">
    <location>
        <begin position="13"/>
        <end position="41"/>
    </location>
</feature>
<feature type="domain" description="Reticulon" evidence="8">
    <location>
        <begin position="67"/>
        <end position="254"/>
    </location>
</feature>
<keyword evidence="2 6" id="KW-0812">Transmembrane</keyword>
<keyword evidence="5 6" id="KW-0472">Membrane</keyword>
<sequence length="511" mass="55915">MAEHREESLLEKITEKFHGRHSSSVVDSDDEKSSRGPSPAAEAVKPKIYRLFGREKPVHKVLGGGKPADVFLWRNKKVSASTFGAVTAIWVFFELMEYHLITLVCHGLVFSLAIIFLWSNATTFISKSRPHVPEVSISEDLALNIVLSLRYVINRGLVALRDIASGRDLKKFLAVAAALWVLSIIANCCSFLMLFYIAFVALYTVPVLYEKYEDSVDAFAEKAEAEFKKHYVVIHVKYSSKIPKGIEAMRKMLAQIAAANVNLVGLTTETSPPVRALSLWSGGKVVPLKKRRRRSCPWSPMSPPGLLISPKRTIGGGTLCSASTPTSGLAAGGAKTRRVEPEPQRQRSSLLDGSASSPLFGFSKPCYIPDPYSPSSGFNPLLSFNLACIHVKLQGEPRKESLKASVPLLSHHNCKSTVYSTIKTILIVLGAAKLEEHGCCCSALGTYPTVMGVDHESFFDRQPLGDILFNVASLQCVTGLHCVHNTAHRCHLADVIGRTKATSPDGLMLRD</sequence>
<evidence type="ECO:0000259" key="8">
    <source>
        <dbReference type="PROSITE" id="PS50845"/>
    </source>
</evidence>
<comment type="subcellular location">
    <subcellularLocation>
        <location evidence="1 6">Endoplasmic reticulum membrane</location>
        <topology evidence="1 6">Multi-pass membrane protein</topology>
    </subcellularLocation>
</comment>
<reference evidence="9" key="1">
    <citation type="submission" date="2022-05" db="EMBL/GenBank/DDBJ databases">
        <title>The Musa troglodytarum L. genome provides insights into the mechanism of non-climacteric behaviour and enrichment of carotenoids.</title>
        <authorList>
            <person name="Wang J."/>
        </authorList>
    </citation>
    <scope>NUCLEOTIDE SEQUENCE</scope>
    <source>
        <tissue evidence="9">Leaf</tissue>
    </source>
</reference>
<evidence type="ECO:0000256" key="1">
    <source>
        <dbReference type="ARBA" id="ARBA00004477"/>
    </source>
</evidence>